<evidence type="ECO:0000256" key="2">
    <source>
        <dbReference type="ARBA" id="ARBA00022475"/>
    </source>
</evidence>
<sequence>MTEDATGAASQPATADLSPGAGSSRVTWRARLISWGRRLVVLVIVGYAVYQLVGQWHQVSNTLSQLPWPRLVLSSAAVVAGVLLSPLVWQAMLDDLGSHVRVRDASKIYLVGQLGKYVPGSVMAFLLQMELARSFGVSRVRSFIASILTAGVVVIASLLAGALALPALVRNEPAVLWLFTLLPIGLVLLHPRPLTFVVDRLLSVLHREPLSRRLSGQAISRATGVSLLVYVFYGLHLYVLAGSLRATRDMHGGLLLLLCVGAMGLAMTAGLVAFILPSGIGARELIVVVVLSAVLPFGQALALAAVSRLSFTVVELAAAGTAALVARPSTSARGEP</sequence>
<feature type="transmembrane region" description="Helical" evidence="7">
    <location>
        <begin position="71"/>
        <end position="93"/>
    </location>
</feature>
<organism evidence="8 9">
    <name type="scientific">Geodermatophilus aquaeductus</name>
    <dbReference type="NCBI Taxonomy" id="1564161"/>
    <lineage>
        <taxon>Bacteria</taxon>
        <taxon>Bacillati</taxon>
        <taxon>Actinomycetota</taxon>
        <taxon>Actinomycetes</taxon>
        <taxon>Geodermatophilales</taxon>
        <taxon>Geodermatophilaceae</taxon>
        <taxon>Geodermatophilus</taxon>
    </lineage>
</organism>
<dbReference type="AlphaFoldDB" id="A0A521FUG4"/>
<dbReference type="Pfam" id="PF03706">
    <property type="entry name" value="LPG_synthase_TM"/>
    <property type="match status" value="1"/>
</dbReference>
<evidence type="ECO:0000313" key="8">
    <source>
        <dbReference type="EMBL" id="SMO99803.1"/>
    </source>
</evidence>
<evidence type="ECO:0000256" key="4">
    <source>
        <dbReference type="ARBA" id="ARBA00022989"/>
    </source>
</evidence>
<keyword evidence="5 7" id="KW-0472">Membrane</keyword>
<evidence type="ECO:0000313" key="9">
    <source>
        <dbReference type="Proteomes" id="UP000317484"/>
    </source>
</evidence>
<feature type="region of interest" description="Disordered" evidence="6">
    <location>
        <begin position="1"/>
        <end position="22"/>
    </location>
</feature>
<dbReference type="GO" id="GO:0005886">
    <property type="term" value="C:plasma membrane"/>
    <property type="evidence" value="ECO:0007669"/>
    <property type="project" value="UniProtKB-SubCell"/>
</dbReference>
<keyword evidence="4 7" id="KW-1133">Transmembrane helix</keyword>
<protein>
    <recommendedName>
        <fullName evidence="10">Lysylphosphatidylglycerol synthase TM region</fullName>
    </recommendedName>
</protein>
<evidence type="ECO:0000256" key="5">
    <source>
        <dbReference type="ARBA" id="ARBA00023136"/>
    </source>
</evidence>
<evidence type="ECO:0000256" key="6">
    <source>
        <dbReference type="SAM" id="MobiDB-lite"/>
    </source>
</evidence>
<feature type="transmembrane region" description="Helical" evidence="7">
    <location>
        <begin position="219"/>
        <end position="241"/>
    </location>
</feature>
<dbReference type="EMBL" id="FXTJ01000019">
    <property type="protein sequence ID" value="SMO99803.1"/>
    <property type="molecule type" value="Genomic_DNA"/>
</dbReference>
<feature type="transmembrane region" description="Helical" evidence="7">
    <location>
        <begin position="175"/>
        <end position="198"/>
    </location>
</feature>
<feature type="transmembrane region" description="Helical" evidence="7">
    <location>
        <begin position="143"/>
        <end position="169"/>
    </location>
</feature>
<reference evidence="8 9" key="1">
    <citation type="submission" date="2017-05" db="EMBL/GenBank/DDBJ databases">
        <authorList>
            <person name="Varghese N."/>
            <person name="Submissions S."/>
        </authorList>
    </citation>
    <scope>NUCLEOTIDE SEQUENCE [LARGE SCALE GENOMIC DNA]</scope>
    <source>
        <strain evidence="8 9">DSM 46834</strain>
    </source>
</reference>
<evidence type="ECO:0000256" key="7">
    <source>
        <dbReference type="SAM" id="Phobius"/>
    </source>
</evidence>
<feature type="transmembrane region" description="Helical" evidence="7">
    <location>
        <begin position="285"/>
        <end position="306"/>
    </location>
</feature>
<evidence type="ECO:0008006" key="10">
    <source>
        <dbReference type="Google" id="ProtNLM"/>
    </source>
</evidence>
<dbReference type="InterPro" id="IPR022791">
    <property type="entry name" value="L-PG_synthase/AglD"/>
</dbReference>
<proteinExistence type="predicted"/>
<dbReference type="RefSeq" id="WP_185938578.1">
    <property type="nucleotide sequence ID" value="NZ_FXTJ01000019.1"/>
</dbReference>
<evidence type="ECO:0000256" key="1">
    <source>
        <dbReference type="ARBA" id="ARBA00004651"/>
    </source>
</evidence>
<name>A0A521FUG4_9ACTN</name>
<keyword evidence="9" id="KW-1185">Reference proteome</keyword>
<feature type="transmembrane region" description="Helical" evidence="7">
    <location>
        <begin position="39"/>
        <end position="59"/>
    </location>
</feature>
<gene>
    <name evidence="8" type="ORF">SAMN06273567_11927</name>
</gene>
<dbReference type="Proteomes" id="UP000317484">
    <property type="component" value="Unassembled WGS sequence"/>
</dbReference>
<feature type="transmembrane region" description="Helical" evidence="7">
    <location>
        <begin position="253"/>
        <end position="276"/>
    </location>
</feature>
<comment type="subcellular location">
    <subcellularLocation>
        <location evidence="1">Cell membrane</location>
        <topology evidence="1">Multi-pass membrane protein</topology>
    </subcellularLocation>
</comment>
<accession>A0A521FUG4</accession>
<evidence type="ECO:0000256" key="3">
    <source>
        <dbReference type="ARBA" id="ARBA00022692"/>
    </source>
</evidence>
<keyword evidence="2" id="KW-1003">Cell membrane</keyword>
<keyword evidence="3 7" id="KW-0812">Transmembrane</keyword>